<reference evidence="1" key="1">
    <citation type="submission" date="2022-07" db="EMBL/GenBank/DDBJ databases">
        <authorList>
            <person name="Macas J."/>
            <person name="Novak P."/>
            <person name="Neumann P."/>
        </authorList>
    </citation>
    <scope>NUCLEOTIDE SEQUENCE</scope>
</reference>
<evidence type="ECO:0000313" key="1">
    <source>
        <dbReference type="EMBL" id="CAH9134253.1"/>
    </source>
</evidence>
<dbReference type="Proteomes" id="UP001152523">
    <property type="component" value="Unassembled WGS sequence"/>
</dbReference>
<dbReference type="AlphaFoldDB" id="A0AAV0FG65"/>
<keyword evidence="2" id="KW-1185">Reference proteome</keyword>
<proteinExistence type="predicted"/>
<dbReference type="EMBL" id="CAMAPF010000981">
    <property type="protein sequence ID" value="CAH9134253.1"/>
    <property type="molecule type" value="Genomic_DNA"/>
</dbReference>
<organism evidence="1 2">
    <name type="scientific">Cuscuta epithymum</name>
    <dbReference type="NCBI Taxonomy" id="186058"/>
    <lineage>
        <taxon>Eukaryota</taxon>
        <taxon>Viridiplantae</taxon>
        <taxon>Streptophyta</taxon>
        <taxon>Embryophyta</taxon>
        <taxon>Tracheophyta</taxon>
        <taxon>Spermatophyta</taxon>
        <taxon>Magnoliopsida</taxon>
        <taxon>eudicotyledons</taxon>
        <taxon>Gunneridae</taxon>
        <taxon>Pentapetalae</taxon>
        <taxon>asterids</taxon>
        <taxon>lamiids</taxon>
        <taxon>Solanales</taxon>
        <taxon>Convolvulaceae</taxon>
        <taxon>Cuscuteae</taxon>
        <taxon>Cuscuta</taxon>
        <taxon>Cuscuta subgen. Cuscuta</taxon>
    </lineage>
</organism>
<sequence>MHIPEIINQEDNDFLTAMPTEEEIKSAIWDLNQNGAPGPDEFTASELAS</sequence>
<accession>A0AAV0FG65</accession>
<name>A0AAV0FG65_9ASTE</name>
<protein>
    <submittedName>
        <fullName evidence="1">Uncharacterized protein</fullName>
    </submittedName>
</protein>
<comment type="caution">
    <text evidence="1">The sequence shown here is derived from an EMBL/GenBank/DDBJ whole genome shotgun (WGS) entry which is preliminary data.</text>
</comment>
<gene>
    <name evidence="1" type="ORF">CEPIT_LOCUS33575</name>
</gene>
<evidence type="ECO:0000313" key="2">
    <source>
        <dbReference type="Proteomes" id="UP001152523"/>
    </source>
</evidence>